<evidence type="ECO:0000256" key="1">
    <source>
        <dbReference type="ARBA" id="ARBA00023025"/>
    </source>
</evidence>
<name>A0AA87DEV5_9LACO</name>
<dbReference type="SUPFAM" id="SSF109797">
    <property type="entry name" value="Bacteriocin immunity protein-like"/>
    <property type="match status" value="1"/>
</dbReference>
<dbReference type="Pfam" id="PF08951">
    <property type="entry name" value="EntA_Immun"/>
    <property type="match status" value="1"/>
</dbReference>
<evidence type="ECO:0000313" key="3">
    <source>
        <dbReference type="Proteomes" id="UP000003672"/>
    </source>
</evidence>
<comment type="caution">
    <text evidence="2">The sequence shown here is derived from an EMBL/GenBank/DDBJ whole genome shotgun (WGS) entry which is preliminary data.</text>
</comment>
<evidence type="ECO:0008006" key="4">
    <source>
        <dbReference type="Google" id="ProtNLM"/>
    </source>
</evidence>
<reference evidence="2 3" key="1">
    <citation type="submission" date="2010-06" db="EMBL/GenBank/DDBJ databases">
        <authorList>
            <person name="Muzny D."/>
            <person name="Qin X."/>
            <person name="Buhay C."/>
            <person name="Dugan-Rocha S."/>
            <person name="Ding Y."/>
            <person name="Chen G."/>
            <person name="Hawes A."/>
            <person name="Holder M."/>
            <person name="Jhangiani S."/>
            <person name="Johnson A."/>
            <person name="Khan Z."/>
            <person name="Li Z."/>
            <person name="Liu W."/>
            <person name="Liu X."/>
            <person name="Perez L."/>
            <person name="Shen H."/>
            <person name="Wang Q."/>
            <person name="Watt J."/>
            <person name="Xi L."/>
            <person name="Xin Y."/>
            <person name="Zhou J."/>
            <person name="Deng J."/>
            <person name="Jiang H."/>
            <person name="Liu Y."/>
            <person name="Qu J."/>
            <person name="Song X.-Z."/>
            <person name="Zhang L."/>
            <person name="Villasana D."/>
            <person name="Johnson A."/>
            <person name="Liu J."/>
            <person name="Liyanage D."/>
            <person name="Lorensuhewa L."/>
            <person name="Robinson T."/>
            <person name="Song A."/>
            <person name="Song B.-B."/>
            <person name="Dinh H."/>
            <person name="Thornton R."/>
            <person name="Coyle M."/>
            <person name="Francisco L."/>
            <person name="Jackson L."/>
            <person name="Javaid M."/>
            <person name="Korchina V."/>
            <person name="Kovar C."/>
            <person name="Mata R."/>
            <person name="Mathew T."/>
            <person name="Ngo R."/>
            <person name="Nguyen L."/>
            <person name="Nguyen N."/>
            <person name="Okwuonu G."/>
            <person name="Ongeri F."/>
            <person name="Pham C."/>
            <person name="Simmons D."/>
            <person name="Wilczek-Boney K."/>
            <person name="Hale W."/>
            <person name="Jakkamsetti A."/>
            <person name="Pham P."/>
            <person name="Ruth R."/>
            <person name="San Lucas F."/>
            <person name="Warren J."/>
            <person name="Zhang J."/>
            <person name="Zhao Z."/>
            <person name="Zhou C."/>
            <person name="Zhu D."/>
            <person name="Lee S."/>
            <person name="Bess C."/>
            <person name="Blankenburg K."/>
            <person name="Forbes L."/>
            <person name="Fu Q."/>
            <person name="Gubbala S."/>
            <person name="Hirani K."/>
            <person name="Jayaseelan J.C."/>
            <person name="Lara F."/>
            <person name="Munidasa M."/>
            <person name="Palculict T."/>
            <person name="Patil S."/>
            <person name="Pu L.-L."/>
            <person name="Saada N."/>
            <person name="Tang L."/>
            <person name="Weissenberger G."/>
            <person name="Zhu Y."/>
            <person name="Hemphill L."/>
            <person name="Shang Y."/>
            <person name="Youmans B."/>
            <person name="Ayvaz T."/>
            <person name="Ross M."/>
            <person name="Santibanez J."/>
            <person name="Aqrawi P."/>
            <person name="Gross S."/>
            <person name="Joshi V."/>
            <person name="Fowler G."/>
            <person name="Nazareth L."/>
            <person name="Reid J."/>
            <person name="Worley K."/>
            <person name="Petrosino J."/>
            <person name="Highlander S."/>
            <person name="Gibbs R."/>
        </authorList>
    </citation>
    <scope>NUCLEOTIDE SEQUENCE [LARGE SCALE GENOMIC DNA]</scope>
    <source>
        <strain evidence="2 3">JV-V03</strain>
    </source>
</reference>
<proteinExistence type="predicted"/>
<dbReference type="InterPro" id="IPR023130">
    <property type="entry name" value="Ta0600-like_sf"/>
</dbReference>
<dbReference type="RefSeq" id="WP_003649210.1">
    <property type="nucleotide sequence ID" value="NZ_CP040500.1"/>
</dbReference>
<gene>
    <name evidence="2" type="ORF">HMPREF0514_11036</name>
</gene>
<evidence type="ECO:0000313" key="2">
    <source>
        <dbReference type="EMBL" id="EFJ70592.1"/>
    </source>
</evidence>
<dbReference type="AlphaFoldDB" id="A0AA87DEV5"/>
<protein>
    <recommendedName>
        <fullName evidence="4">Bacteriocin immunity protein</fullName>
    </recommendedName>
</protein>
<dbReference type="InterPro" id="IPR015046">
    <property type="entry name" value="LciA_Immunity-like"/>
</dbReference>
<sequence>MNETKLKEMLDKIKANSDIATDPEAQKLIDTAIEKLDKEINLQKVVFNLKQDINLYSVAHGFKLPETLTKLQLLLDKDLDKWAGAGETLSLTNF</sequence>
<dbReference type="GO" id="GO:0030153">
    <property type="term" value="P:bacteriocin immunity"/>
    <property type="evidence" value="ECO:0007669"/>
    <property type="project" value="UniProtKB-KW"/>
</dbReference>
<dbReference type="Gene3D" id="1.20.1440.50">
    <property type="entry name" value="Ta0600-like"/>
    <property type="match status" value="1"/>
</dbReference>
<keyword evidence="1" id="KW-0079">Bacteriocin immunity</keyword>
<dbReference type="Proteomes" id="UP000003672">
    <property type="component" value="Unassembled WGS sequence"/>
</dbReference>
<accession>A0AA87DEV5</accession>
<dbReference type="EMBL" id="ACGO02000001">
    <property type="protein sequence ID" value="EFJ70592.1"/>
    <property type="molecule type" value="Genomic_DNA"/>
</dbReference>
<organism evidence="2 3">
    <name type="scientific">Lactobacillus paragasseri JV-V03</name>
    <dbReference type="NCBI Taxonomy" id="525326"/>
    <lineage>
        <taxon>Bacteria</taxon>
        <taxon>Bacillati</taxon>
        <taxon>Bacillota</taxon>
        <taxon>Bacilli</taxon>
        <taxon>Lactobacillales</taxon>
        <taxon>Lactobacillaceae</taxon>
        <taxon>Lactobacillus</taxon>
    </lineage>
</organism>